<keyword evidence="5" id="KW-1185">Reference proteome</keyword>
<dbReference type="AlphaFoldDB" id="A0A507FAF5"/>
<evidence type="ECO:0000259" key="3">
    <source>
        <dbReference type="PROSITE" id="PS50192"/>
    </source>
</evidence>
<dbReference type="Gene3D" id="1.20.5.110">
    <property type="match status" value="2"/>
</dbReference>
<comment type="caution">
    <text evidence="4">The sequence shown here is derived from an EMBL/GenBank/DDBJ whole genome shotgun (WGS) entry which is preliminary data.</text>
</comment>
<accession>A0A507FAF5</accession>
<dbReference type="InterPro" id="IPR000727">
    <property type="entry name" value="T_SNARE_dom"/>
</dbReference>
<reference evidence="4 5" key="1">
    <citation type="journal article" date="2019" name="Sci. Rep.">
        <title>Comparative genomics of chytrid fungi reveal insights into the obligate biotrophic and pathogenic lifestyle of Synchytrium endobioticum.</title>
        <authorList>
            <person name="van de Vossenberg B.T.L.H."/>
            <person name="Warris S."/>
            <person name="Nguyen H.D.T."/>
            <person name="van Gent-Pelzer M.P.E."/>
            <person name="Joly D.L."/>
            <person name="van de Geest H.C."/>
            <person name="Bonants P.J.M."/>
            <person name="Smith D.S."/>
            <person name="Levesque C.A."/>
            <person name="van der Lee T.A.J."/>
        </authorList>
    </citation>
    <scope>NUCLEOTIDE SEQUENCE [LARGE SCALE GENOMIC DNA]</scope>
    <source>
        <strain evidence="4 5">CBS 675.73</strain>
    </source>
</reference>
<dbReference type="Proteomes" id="UP000320333">
    <property type="component" value="Unassembled WGS sequence"/>
</dbReference>
<evidence type="ECO:0000313" key="4">
    <source>
        <dbReference type="EMBL" id="TPX73164.1"/>
    </source>
</evidence>
<feature type="compositionally biased region" description="Basic and acidic residues" evidence="2">
    <location>
        <begin position="192"/>
        <end position="210"/>
    </location>
</feature>
<sequence length="344" mass="37702">MSYRNQGNSSAPASSNRSRSRDEYAPRSGTGKSFDGDRDRYNNAPPPRGVAQNGGGGGTSKWAAAASAAEEQNRNGGRPKYAGWENVHEEDENYDDEGYLARKTRATQNESRDTTRRALQKMYDAEEIGQKSLTQLNQQSEQLHRIEHRLDAADSHAKISEAKAGELKALNRWFFLPTFGASKKAAALEEKHKKEMAEAESRNDARKESARNGGGYYSGRQGASSESDLSRGGRGGGDVRGTRGVGDSGNGRSGYGGGGKSYSTPDGLERDDLEEEIDNNLDEMSAGLARLRMMGQTMGSEIESQTSHIRQISDRTDQVRDRVDKVHRDISKFSGDNKKRGARK</sequence>
<feature type="compositionally biased region" description="Gly residues" evidence="2">
    <location>
        <begin position="232"/>
        <end position="260"/>
    </location>
</feature>
<name>A0A507FAF5_9FUNG</name>
<dbReference type="PANTHER" id="PTHR19305">
    <property type="entry name" value="SYNAPTOSOMAL ASSOCIATED PROTEIN"/>
    <property type="match status" value="1"/>
</dbReference>
<feature type="compositionally biased region" description="Basic and acidic residues" evidence="2">
    <location>
        <begin position="311"/>
        <end position="321"/>
    </location>
</feature>
<feature type="compositionally biased region" description="Polar residues" evidence="2">
    <location>
        <begin position="299"/>
        <end position="310"/>
    </location>
</feature>
<dbReference type="PANTHER" id="PTHR19305:SF9">
    <property type="entry name" value="SYNAPTOSOMAL-ASSOCIATED PROTEIN 29"/>
    <property type="match status" value="1"/>
</dbReference>
<protein>
    <recommendedName>
        <fullName evidence="3">t-SNARE coiled-coil homology domain-containing protein</fullName>
    </recommendedName>
</protein>
<dbReference type="GO" id="GO:0005484">
    <property type="term" value="F:SNAP receptor activity"/>
    <property type="evidence" value="ECO:0007669"/>
    <property type="project" value="TreeGrafter"/>
</dbReference>
<dbReference type="GO" id="GO:0006887">
    <property type="term" value="P:exocytosis"/>
    <property type="evidence" value="ECO:0007669"/>
    <property type="project" value="TreeGrafter"/>
</dbReference>
<proteinExistence type="inferred from homology"/>
<dbReference type="GO" id="GO:0005886">
    <property type="term" value="C:plasma membrane"/>
    <property type="evidence" value="ECO:0007669"/>
    <property type="project" value="TreeGrafter"/>
</dbReference>
<evidence type="ECO:0000256" key="2">
    <source>
        <dbReference type="SAM" id="MobiDB-lite"/>
    </source>
</evidence>
<feature type="region of interest" description="Disordered" evidence="2">
    <location>
        <begin position="1"/>
        <end position="115"/>
    </location>
</feature>
<feature type="compositionally biased region" description="Acidic residues" evidence="2">
    <location>
        <begin position="88"/>
        <end position="98"/>
    </location>
</feature>
<feature type="region of interest" description="Disordered" evidence="2">
    <location>
        <begin position="192"/>
        <end position="281"/>
    </location>
</feature>
<feature type="domain" description="T-SNARE coiled-coil homology" evidence="3">
    <location>
        <begin position="105"/>
        <end position="167"/>
    </location>
</feature>
<dbReference type="EMBL" id="QEAP01000204">
    <property type="protein sequence ID" value="TPX73164.1"/>
    <property type="molecule type" value="Genomic_DNA"/>
</dbReference>
<dbReference type="GO" id="GO:0019905">
    <property type="term" value="F:syntaxin binding"/>
    <property type="evidence" value="ECO:0007669"/>
    <property type="project" value="TreeGrafter"/>
</dbReference>
<feature type="compositionally biased region" description="Low complexity" evidence="2">
    <location>
        <begin position="8"/>
        <end position="17"/>
    </location>
</feature>
<feature type="compositionally biased region" description="Low complexity" evidence="2">
    <location>
        <begin position="60"/>
        <end position="69"/>
    </location>
</feature>
<dbReference type="OrthoDB" id="18679at2759"/>
<feature type="compositionally biased region" description="Acidic residues" evidence="2">
    <location>
        <begin position="269"/>
        <end position="281"/>
    </location>
</feature>
<organism evidence="4 5">
    <name type="scientific">Chytriomyces confervae</name>
    <dbReference type="NCBI Taxonomy" id="246404"/>
    <lineage>
        <taxon>Eukaryota</taxon>
        <taxon>Fungi</taxon>
        <taxon>Fungi incertae sedis</taxon>
        <taxon>Chytridiomycota</taxon>
        <taxon>Chytridiomycota incertae sedis</taxon>
        <taxon>Chytridiomycetes</taxon>
        <taxon>Chytridiales</taxon>
        <taxon>Chytriomycetaceae</taxon>
        <taxon>Chytriomyces</taxon>
    </lineage>
</organism>
<dbReference type="SMART" id="SM00397">
    <property type="entry name" value="t_SNARE"/>
    <property type="match status" value="2"/>
</dbReference>
<evidence type="ECO:0000256" key="1">
    <source>
        <dbReference type="ARBA" id="ARBA00009480"/>
    </source>
</evidence>
<dbReference type="PROSITE" id="PS50192">
    <property type="entry name" value="T_SNARE"/>
    <property type="match status" value="2"/>
</dbReference>
<dbReference type="GO" id="GO:0031201">
    <property type="term" value="C:SNARE complex"/>
    <property type="evidence" value="ECO:0007669"/>
    <property type="project" value="TreeGrafter"/>
</dbReference>
<gene>
    <name evidence="4" type="ORF">CcCBS67573_g05558</name>
</gene>
<comment type="similarity">
    <text evidence="1">Belongs to the SNAP-25 family.</text>
</comment>
<evidence type="ECO:0000313" key="5">
    <source>
        <dbReference type="Proteomes" id="UP000320333"/>
    </source>
</evidence>
<dbReference type="STRING" id="246404.A0A507FAF5"/>
<dbReference type="GO" id="GO:0006906">
    <property type="term" value="P:vesicle fusion"/>
    <property type="evidence" value="ECO:0007669"/>
    <property type="project" value="TreeGrafter"/>
</dbReference>
<feature type="region of interest" description="Disordered" evidence="2">
    <location>
        <begin position="299"/>
        <end position="321"/>
    </location>
</feature>
<feature type="domain" description="T-SNARE coiled-coil homology" evidence="3">
    <location>
        <begin position="271"/>
        <end position="333"/>
    </location>
</feature>
<dbReference type="SUPFAM" id="SSF58038">
    <property type="entry name" value="SNARE fusion complex"/>
    <property type="match status" value="2"/>
</dbReference>